<reference evidence="8" key="1">
    <citation type="submission" date="2025-08" db="UniProtKB">
        <authorList>
            <consortium name="Ensembl"/>
        </authorList>
    </citation>
    <scope>IDENTIFICATION</scope>
</reference>
<dbReference type="PANTHER" id="PTHR20855:SF143">
    <property type="entry name" value="MEMBRANE PROGESTIN RECEPTOR EPSILON"/>
    <property type="match status" value="1"/>
</dbReference>
<dbReference type="Pfam" id="PF03006">
    <property type="entry name" value="HlyIII"/>
    <property type="match status" value="1"/>
</dbReference>
<keyword evidence="6" id="KW-0479">Metal-binding</keyword>
<accession>A0A8C4N095</accession>
<evidence type="ECO:0000256" key="3">
    <source>
        <dbReference type="ARBA" id="ARBA00022692"/>
    </source>
</evidence>
<name>A0A8C4N095_EPTBU</name>
<reference evidence="8" key="2">
    <citation type="submission" date="2025-09" db="UniProtKB">
        <authorList>
            <consortium name="Ensembl"/>
        </authorList>
    </citation>
    <scope>IDENTIFICATION</scope>
</reference>
<feature type="transmembrane region" description="Helical" evidence="7">
    <location>
        <begin position="73"/>
        <end position="93"/>
    </location>
</feature>
<comment type="subcellular location">
    <subcellularLocation>
        <location evidence="1">Membrane</location>
        <topology evidence="1">Multi-pass membrane protein</topology>
    </subcellularLocation>
</comment>
<feature type="binding site" evidence="6">
    <location>
        <position position="286"/>
    </location>
    <ligand>
        <name>Zn(2+)</name>
        <dbReference type="ChEBI" id="CHEBI:29105"/>
    </ligand>
</feature>
<dbReference type="GO" id="GO:0046872">
    <property type="term" value="F:metal ion binding"/>
    <property type="evidence" value="ECO:0007669"/>
    <property type="project" value="UniProtKB-KW"/>
</dbReference>
<feature type="transmembrane region" description="Helical" evidence="7">
    <location>
        <begin position="327"/>
        <end position="353"/>
    </location>
</feature>
<evidence type="ECO:0000256" key="1">
    <source>
        <dbReference type="ARBA" id="ARBA00004141"/>
    </source>
</evidence>
<dbReference type="OMA" id="CCNTRQR"/>
<dbReference type="Proteomes" id="UP000694388">
    <property type="component" value="Unplaced"/>
</dbReference>
<feature type="transmembrane region" description="Helical" evidence="7">
    <location>
        <begin position="246"/>
        <end position="267"/>
    </location>
</feature>
<evidence type="ECO:0000256" key="4">
    <source>
        <dbReference type="ARBA" id="ARBA00022989"/>
    </source>
</evidence>
<dbReference type="PANTHER" id="PTHR20855">
    <property type="entry name" value="ADIPOR/PROGESTIN RECEPTOR-RELATED"/>
    <property type="match status" value="1"/>
</dbReference>
<keyword evidence="6" id="KW-0862">Zinc</keyword>
<evidence type="ECO:0000313" key="8">
    <source>
        <dbReference type="Ensembl" id="ENSEBUP00000000496.1"/>
    </source>
</evidence>
<dbReference type="InterPro" id="IPR004254">
    <property type="entry name" value="AdipoR/HlyIII-related"/>
</dbReference>
<feature type="transmembrane region" description="Helical" evidence="7">
    <location>
        <begin position="182"/>
        <end position="203"/>
    </location>
</feature>
<protein>
    <submittedName>
        <fullName evidence="8">Progestin and adipoQ receptor family member 9</fullName>
    </submittedName>
</protein>
<evidence type="ECO:0000256" key="5">
    <source>
        <dbReference type="ARBA" id="ARBA00023136"/>
    </source>
</evidence>
<feature type="transmembrane region" description="Helical" evidence="7">
    <location>
        <begin position="140"/>
        <end position="162"/>
    </location>
</feature>
<feature type="transmembrane region" description="Helical" evidence="7">
    <location>
        <begin position="288"/>
        <end position="307"/>
    </location>
</feature>
<evidence type="ECO:0000256" key="7">
    <source>
        <dbReference type="SAM" id="Phobius"/>
    </source>
</evidence>
<dbReference type="AlphaFoldDB" id="A0A8C4N095"/>
<feature type="binding site" evidence="6">
    <location>
        <position position="126"/>
    </location>
    <ligand>
        <name>Zn(2+)</name>
        <dbReference type="ChEBI" id="CHEBI:29105"/>
    </ligand>
</feature>
<feature type="binding site" evidence="6">
    <location>
        <position position="290"/>
    </location>
    <ligand>
        <name>Zn(2+)</name>
        <dbReference type="ChEBI" id="CHEBI:29105"/>
    </ligand>
</feature>
<keyword evidence="9" id="KW-1185">Reference proteome</keyword>
<organism evidence="8 9">
    <name type="scientific">Eptatretus burgeri</name>
    <name type="common">Inshore hagfish</name>
    <dbReference type="NCBI Taxonomy" id="7764"/>
    <lineage>
        <taxon>Eukaryota</taxon>
        <taxon>Metazoa</taxon>
        <taxon>Chordata</taxon>
        <taxon>Craniata</taxon>
        <taxon>Vertebrata</taxon>
        <taxon>Cyclostomata</taxon>
        <taxon>Myxini</taxon>
        <taxon>Myxiniformes</taxon>
        <taxon>Myxinidae</taxon>
        <taxon>Eptatretinae</taxon>
        <taxon>Eptatretus</taxon>
    </lineage>
</organism>
<dbReference type="Ensembl" id="ENSEBUT00000000795.1">
    <property type="protein sequence ID" value="ENSEBUP00000000496.1"/>
    <property type="gene ID" value="ENSEBUG00000000571.1"/>
</dbReference>
<keyword evidence="5 7" id="KW-0472">Membrane</keyword>
<dbReference type="GO" id="GO:0038023">
    <property type="term" value="F:signaling receptor activity"/>
    <property type="evidence" value="ECO:0007669"/>
    <property type="project" value="TreeGrafter"/>
</dbReference>
<evidence type="ECO:0000256" key="2">
    <source>
        <dbReference type="ARBA" id="ARBA00007018"/>
    </source>
</evidence>
<comment type="similarity">
    <text evidence="2">Belongs to the ADIPOR family.</text>
</comment>
<sequence length="363" mass="40741">FLPLSSATHFPSLLQVGTSLNMATLRRHRSELLLSKEIPFGATEYFITSGYRALGSSPRDCLRSAFMFTNETLNFWTHFGPLLFCLAKFASLLSTHEHHPLHSQLYPLYAYAAGVSGVFALSSLAHLFNALSLRARDIWYCLDYGAVSLYGAGSSLAYYHFINPHLQVGMQNLNPIHTSFCSLLHTMFKPLSFLFACVCLTACCLSRRGCWKHRYLVRTLVFLLPQTLTLPVIAELTLYGKSIRKSLAGGLFIRHWGWLVLAGLFNITKIPERLKPGTFDIVGHSHQWFHVFTFLSIFDEILMMEHAMTTRPLPATLIDGLTPTSAIFASTVGFLAILAALMATFIAAFCRWFPPIFDDKKSL</sequence>
<dbReference type="GO" id="GO:0016020">
    <property type="term" value="C:membrane"/>
    <property type="evidence" value="ECO:0007669"/>
    <property type="project" value="UniProtKB-SubCell"/>
</dbReference>
<evidence type="ECO:0000313" key="9">
    <source>
        <dbReference type="Proteomes" id="UP000694388"/>
    </source>
</evidence>
<proteinExistence type="inferred from homology"/>
<feature type="transmembrane region" description="Helical" evidence="7">
    <location>
        <begin position="215"/>
        <end position="234"/>
    </location>
</feature>
<evidence type="ECO:0000256" key="6">
    <source>
        <dbReference type="PIRSR" id="PIRSR604254-1"/>
    </source>
</evidence>
<keyword evidence="4 7" id="KW-1133">Transmembrane helix</keyword>
<feature type="transmembrane region" description="Helical" evidence="7">
    <location>
        <begin position="108"/>
        <end position="128"/>
    </location>
</feature>
<dbReference type="GeneTree" id="ENSGT00940000162334"/>
<keyword evidence="3 7" id="KW-0812">Transmembrane</keyword>